<dbReference type="InterPro" id="IPR006059">
    <property type="entry name" value="SBP"/>
</dbReference>
<dbReference type="CDD" id="cd06261">
    <property type="entry name" value="TM_PBP2"/>
    <property type="match status" value="1"/>
</dbReference>
<dbReference type="PANTHER" id="PTHR30193">
    <property type="entry name" value="ABC TRANSPORTER PERMEASE PROTEIN"/>
    <property type="match status" value="1"/>
</dbReference>
<keyword evidence="10" id="KW-1185">Reference proteome</keyword>
<feature type="transmembrane region" description="Helical" evidence="7">
    <location>
        <begin position="751"/>
        <end position="771"/>
    </location>
</feature>
<feature type="transmembrane region" description="Helical" evidence="7">
    <location>
        <begin position="846"/>
        <end position="872"/>
    </location>
</feature>
<comment type="subcellular location">
    <subcellularLocation>
        <location evidence="1 7">Cell membrane</location>
        <topology evidence="1 7">Multi-pass membrane protein</topology>
    </subcellularLocation>
</comment>
<feature type="transmembrane region" description="Helical" evidence="7">
    <location>
        <begin position="654"/>
        <end position="683"/>
    </location>
</feature>
<dbReference type="RefSeq" id="WP_425345037.1">
    <property type="nucleotide sequence ID" value="NZ_JBGUBD010000004.1"/>
</dbReference>
<dbReference type="InterPro" id="IPR035906">
    <property type="entry name" value="MetI-like_sf"/>
</dbReference>
<evidence type="ECO:0000256" key="7">
    <source>
        <dbReference type="RuleBase" id="RU363032"/>
    </source>
</evidence>
<gene>
    <name evidence="9" type="ORF">ACERK3_07340</name>
</gene>
<evidence type="ECO:0000313" key="9">
    <source>
        <dbReference type="EMBL" id="MFA9478110.1"/>
    </source>
</evidence>
<keyword evidence="2 7" id="KW-0813">Transport</keyword>
<evidence type="ECO:0000256" key="6">
    <source>
        <dbReference type="ARBA" id="ARBA00023136"/>
    </source>
</evidence>
<evidence type="ECO:0000256" key="1">
    <source>
        <dbReference type="ARBA" id="ARBA00004651"/>
    </source>
</evidence>
<keyword evidence="4 7" id="KW-0812">Transmembrane</keyword>
<evidence type="ECO:0000256" key="3">
    <source>
        <dbReference type="ARBA" id="ARBA00022475"/>
    </source>
</evidence>
<protein>
    <submittedName>
        <fullName evidence="9">Extracellular solute-binding protein</fullName>
    </submittedName>
</protein>
<dbReference type="InterPro" id="IPR000515">
    <property type="entry name" value="MetI-like"/>
</dbReference>
<dbReference type="Pfam" id="PF00528">
    <property type="entry name" value="BPD_transp_1"/>
    <property type="match status" value="1"/>
</dbReference>
<dbReference type="Gene3D" id="1.10.3720.10">
    <property type="entry name" value="MetI-like"/>
    <property type="match status" value="1"/>
</dbReference>
<dbReference type="EMBL" id="JBGUBD010000004">
    <property type="protein sequence ID" value="MFA9478110.1"/>
    <property type="molecule type" value="Genomic_DNA"/>
</dbReference>
<proteinExistence type="inferred from homology"/>
<comment type="similarity">
    <text evidence="7">Belongs to the binding-protein-dependent transport system permease family.</text>
</comment>
<dbReference type="Proteomes" id="UP001575105">
    <property type="component" value="Unassembled WGS sequence"/>
</dbReference>
<accession>A0ABV4U3D3</accession>
<reference evidence="9 10" key="1">
    <citation type="submission" date="2024-08" db="EMBL/GenBank/DDBJ databases">
        <title>Whole-genome sequencing of halo(alkali)philic microorganisms from hypersaline lakes.</title>
        <authorList>
            <person name="Sorokin D.Y."/>
            <person name="Merkel A.Y."/>
            <person name="Messina E."/>
            <person name="Yakimov M."/>
        </authorList>
    </citation>
    <scope>NUCLEOTIDE SEQUENCE [LARGE SCALE GENOMIC DNA]</scope>
    <source>
        <strain evidence="9 10">AB-hyl4</strain>
    </source>
</reference>
<sequence>MVNSVNTCGRRDTSDWFAARGEWRIVVFALLTWLAIAAASNLAAGSPVDADASEQELVVWVAWRDRGLEAAFRQFERQHPGVRIVVSLGAGPSGMDPQKLMTGIAGGSPPDVLIQDRFTVGEWASRNAFEPLDEFVERSRSREAAADAALEAVEAGDGEAVSRALDEVMGSLEPVGRGPTLRAAERLNAALERGTALNDLVDEARELARLSQGIDSEAYYHATWAEASVGEGADRRVYAIPLSTDVRVLYYNEDLLEREGLVDEHGRARPPRDWDELRDYANRLTEYDAAGRMTRLGFAPNYGNSWLYIYGWLNEGEFMTPDGREATLADPRIVEALHFMRDIYDDLGGVEAVDAFQSTFQGGELDPFLSDRVAMKIDGNWFLNDIADYAPGLRFSVAPPPAPAGNESITWSGGFSWAIPRGSPDPELAFELVRFLMTDRSWEHQHQVRAQFAASRGRSYVPEIAPRADVNEMLIDRFVEGNPDLPRRIQDAFRLSTEVMEISRFRPVTPVGQLLWDEHVRAYERAVRHTLSPEDALQRGQQRVQRQLDRIHADHDDPPVPWGWVMVGGVALGLAGMAGLYWHMWRRDRLREVFREETLWGVLFASPFLLGLVFLTGGPILVSLIYSLSRYDVLHPAEFVGLENYRQLLFEDSLFWYSLANTGFMLLGLPLTMAIGLGVAMLLNMNVKGMAVYRTIFYLPAIVPAVASAILWIWVLNPEIGLVNSFLRMIGIRDLPLWLHSSAWLTGSKSAIIVMGLWGAGASMIIWLAGLKGIPQHLYEAAEIDGAGPWHKFWAVTMPMLSPYIFFNLIMGTIATLQIFTPAYIMTQGGPDDSTLFFAYYLFNKAFRYFEMGYASAMAWILFVLTLALTIIQMKLAHRWVHYEAP</sequence>
<organism evidence="9 10">
    <name type="scientific">Natronomicrosphaera hydrolytica</name>
    <dbReference type="NCBI Taxonomy" id="3242702"/>
    <lineage>
        <taxon>Bacteria</taxon>
        <taxon>Pseudomonadati</taxon>
        <taxon>Planctomycetota</taxon>
        <taxon>Phycisphaerae</taxon>
        <taxon>Phycisphaerales</taxon>
        <taxon>Phycisphaeraceae</taxon>
        <taxon>Natronomicrosphaera</taxon>
    </lineage>
</organism>
<evidence type="ECO:0000313" key="10">
    <source>
        <dbReference type="Proteomes" id="UP001575105"/>
    </source>
</evidence>
<dbReference type="PANTHER" id="PTHR30193:SF1">
    <property type="entry name" value="ABC TRANSPORTER PERMEASE PROTEIN YESP-RELATED"/>
    <property type="match status" value="1"/>
</dbReference>
<dbReference type="SUPFAM" id="SSF161098">
    <property type="entry name" value="MetI-like"/>
    <property type="match status" value="1"/>
</dbReference>
<comment type="caution">
    <text evidence="9">The sequence shown here is derived from an EMBL/GenBank/DDBJ whole genome shotgun (WGS) entry which is preliminary data.</text>
</comment>
<dbReference type="PROSITE" id="PS50928">
    <property type="entry name" value="ABC_TM1"/>
    <property type="match status" value="1"/>
</dbReference>
<name>A0ABV4U3D3_9BACT</name>
<feature type="transmembrane region" description="Helical" evidence="7">
    <location>
        <begin position="804"/>
        <end position="826"/>
    </location>
</feature>
<feature type="transmembrane region" description="Helical" evidence="7">
    <location>
        <begin position="602"/>
        <end position="626"/>
    </location>
</feature>
<feature type="transmembrane region" description="Helical" evidence="7">
    <location>
        <begin position="695"/>
        <end position="715"/>
    </location>
</feature>
<dbReference type="Pfam" id="PF01547">
    <property type="entry name" value="SBP_bac_1"/>
    <property type="match status" value="2"/>
</dbReference>
<keyword evidence="6 7" id="KW-0472">Membrane</keyword>
<keyword evidence="5 7" id="KW-1133">Transmembrane helix</keyword>
<evidence type="ECO:0000256" key="4">
    <source>
        <dbReference type="ARBA" id="ARBA00022692"/>
    </source>
</evidence>
<feature type="transmembrane region" description="Helical" evidence="7">
    <location>
        <begin position="562"/>
        <end position="582"/>
    </location>
</feature>
<dbReference type="InterPro" id="IPR051393">
    <property type="entry name" value="ABC_transporter_permease"/>
</dbReference>
<evidence type="ECO:0000256" key="5">
    <source>
        <dbReference type="ARBA" id="ARBA00022989"/>
    </source>
</evidence>
<dbReference type="CDD" id="cd14748">
    <property type="entry name" value="PBP2_UgpB"/>
    <property type="match status" value="1"/>
</dbReference>
<keyword evidence="3" id="KW-1003">Cell membrane</keyword>
<dbReference type="SUPFAM" id="SSF53850">
    <property type="entry name" value="Periplasmic binding protein-like II"/>
    <property type="match status" value="2"/>
</dbReference>
<feature type="domain" description="ABC transmembrane type-1" evidence="8">
    <location>
        <begin position="658"/>
        <end position="873"/>
    </location>
</feature>
<evidence type="ECO:0000256" key="2">
    <source>
        <dbReference type="ARBA" id="ARBA00022448"/>
    </source>
</evidence>
<dbReference type="Gene3D" id="3.40.190.10">
    <property type="entry name" value="Periplasmic binding protein-like II"/>
    <property type="match status" value="2"/>
</dbReference>
<evidence type="ECO:0000259" key="8">
    <source>
        <dbReference type="PROSITE" id="PS50928"/>
    </source>
</evidence>